<keyword evidence="1" id="KW-0732">Signal</keyword>
<name>A0A318H6M0_9BURK</name>
<organism evidence="3 4">
    <name type="scientific">Sphaerotilus hippei</name>
    <dbReference type="NCBI Taxonomy" id="744406"/>
    <lineage>
        <taxon>Bacteria</taxon>
        <taxon>Pseudomonadati</taxon>
        <taxon>Pseudomonadota</taxon>
        <taxon>Betaproteobacteria</taxon>
        <taxon>Burkholderiales</taxon>
        <taxon>Sphaerotilaceae</taxon>
        <taxon>Sphaerotilus</taxon>
    </lineage>
</organism>
<feature type="signal peptide" evidence="1">
    <location>
        <begin position="1"/>
        <end position="27"/>
    </location>
</feature>
<dbReference type="AlphaFoldDB" id="A0A318H6M0"/>
<gene>
    <name evidence="3" type="ORF">C7444_105190</name>
</gene>
<dbReference type="RefSeq" id="WP_170130665.1">
    <property type="nucleotide sequence ID" value="NZ_QJJS01000005.1"/>
</dbReference>
<dbReference type="EMBL" id="QJJS01000005">
    <property type="protein sequence ID" value="PXW97090.1"/>
    <property type="molecule type" value="Genomic_DNA"/>
</dbReference>
<keyword evidence="4" id="KW-1185">Reference proteome</keyword>
<evidence type="ECO:0000256" key="1">
    <source>
        <dbReference type="SAM" id="SignalP"/>
    </source>
</evidence>
<accession>A0A318H6M0</accession>
<feature type="domain" description="Ice-binding protein C-terminal" evidence="2">
    <location>
        <begin position="266"/>
        <end position="289"/>
    </location>
</feature>
<dbReference type="Pfam" id="PF07589">
    <property type="entry name" value="PEP-CTERM"/>
    <property type="match status" value="1"/>
</dbReference>
<protein>
    <submittedName>
        <fullName evidence="3">Putative secreted protein with PEP-CTERM sorting signal</fullName>
    </submittedName>
</protein>
<comment type="caution">
    <text evidence="3">The sequence shown here is derived from an EMBL/GenBank/DDBJ whole genome shotgun (WGS) entry which is preliminary data.</text>
</comment>
<dbReference type="InterPro" id="IPR013424">
    <property type="entry name" value="Ice-binding_C"/>
</dbReference>
<dbReference type="Proteomes" id="UP000247811">
    <property type="component" value="Unassembled WGS sequence"/>
</dbReference>
<proteinExistence type="predicted"/>
<feature type="chain" id="PRO_5016257670" evidence="1">
    <location>
        <begin position="28"/>
        <end position="299"/>
    </location>
</feature>
<dbReference type="NCBIfam" id="TIGR02595">
    <property type="entry name" value="PEP_CTERM"/>
    <property type="match status" value="1"/>
</dbReference>
<sequence length="299" mass="31402">MKRWTRGQLAGGLAGMLMLMSGGHAHASLVGRDADGNAANGYEAYYDTVLDITWLADANLAYTTGVAAAEQGRMSWLDTTAWIDQTVNAAGLYGVSTWRLPSYAPVDGTSYQLDSSVTPTAYFDGTIDYGINNASTSSELGYMYYVNLGLLAWADTTGTATTGGYGFDSPGVTLDNEVTGGYYNTVQLADVTVGAVTFSQVAVHGGLWTGATVTNDPYWGSGQSAFYLTADNGQIDLDAVSYDPNGFDTRQAAWLVTDGDPFSVSAVPEPASGVLMAAGAGLFAVRARRMKKGAASQRP</sequence>
<reference evidence="3 4" key="1">
    <citation type="submission" date="2018-05" db="EMBL/GenBank/DDBJ databases">
        <title>Genomic Encyclopedia of Type Strains, Phase IV (KMG-IV): sequencing the most valuable type-strain genomes for metagenomic binning, comparative biology and taxonomic classification.</title>
        <authorList>
            <person name="Goeker M."/>
        </authorList>
    </citation>
    <scope>NUCLEOTIDE SEQUENCE [LARGE SCALE GENOMIC DNA]</scope>
    <source>
        <strain evidence="3 4">DSM 566</strain>
    </source>
</reference>
<evidence type="ECO:0000313" key="3">
    <source>
        <dbReference type="EMBL" id="PXW97090.1"/>
    </source>
</evidence>
<evidence type="ECO:0000313" key="4">
    <source>
        <dbReference type="Proteomes" id="UP000247811"/>
    </source>
</evidence>
<evidence type="ECO:0000259" key="2">
    <source>
        <dbReference type="Pfam" id="PF07589"/>
    </source>
</evidence>